<dbReference type="NCBIfam" id="TIGR00531">
    <property type="entry name" value="BCCP"/>
    <property type="match status" value="1"/>
</dbReference>
<protein>
    <recommendedName>
        <fullName evidence="1 3">Biotin carboxyl carrier protein of acetyl-CoA carboxylase</fullName>
    </recommendedName>
</protein>
<evidence type="ECO:0000256" key="3">
    <source>
        <dbReference type="RuleBase" id="RU364072"/>
    </source>
</evidence>
<reference evidence="6 7" key="1">
    <citation type="submission" date="2019-05" db="EMBL/GenBank/DDBJ databases">
        <authorList>
            <person name="Chen C."/>
        </authorList>
    </citation>
    <scope>NUCLEOTIDE SEQUENCE [LARGE SCALE GENOMIC DNA]</scope>
    <source>
        <strain evidence="6 7">HB172198</strain>
    </source>
</reference>
<dbReference type="EMBL" id="CP040396">
    <property type="protein sequence ID" value="QCT02465.1"/>
    <property type="molecule type" value="Genomic_DNA"/>
</dbReference>
<dbReference type="InterPro" id="IPR000089">
    <property type="entry name" value="Biotin_lipoyl"/>
</dbReference>
<dbReference type="OrthoDB" id="9811735at2"/>
<dbReference type="Proteomes" id="UP000300879">
    <property type="component" value="Chromosome"/>
</dbReference>
<keyword evidence="7" id="KW-1185">Reference proteome</keyword>
<keyword evidence="3" id="KW-0275">Fatty acid biosynthesis</keyword>
<dbReference type="PANTHER" id="PTHR45266">
    <property type="entry name" value="OXALOACETATE DECARBOXYLASE ALPHA CHAIN"/>
    <property type="match status" value="1"/>
</dbReference>
<name>A0A4P8XJB5_9BACL</name>
<organism evidence="6 7">
    <name type="scientific">Paenibacillus algicola</name>
    <dbReference type="NCBI Taxonomy" id="2565926"/>
    <lineage>
        <taxon>Bacteria</taxon>
        <taxon>Bacillati</taxon>
        <taxon>Bacillota</taxon>
        <taxon>Bacilli</taxon>
        <taxon>Bacillales</taxon>
        <taxon>Paenibacillaceae</taxon>
        <taxon>Paenibacillus</taxon>
    </lineage>
</organism>
<dbReference type="AlphaFoldDB" id="A0A4P8XJB5"/>
<dbReference type="CDD" id="cd06850">
    <property type="entry name" value="biotinyl_domain"/>
    <property type="match status" value="1"/>
</dbReference>
<dbReference type="InterPro" id="IPR001249">
    <property type="entry name" value="AcCoA_biotinCC"/>
</dbReference>
<evidence type="ECO:0000256" key="2">
    <source>
        <dbReference type="ARBA" id="ARBA00023267"/>
    </source>
</evidence>
<keyword evidence="3" id="KW-0276">Fatty acid metabolism</keyword>
<comment type="function">
    <text evidence="3">This protein is a component of the acetyl coenzyme A carboxylase complex; first, biotin carboxylase catalyzes the carboxylation of the carrier protein and then the transcarboxylase transfers the carboxyl group to form malonyl-CoA.</text>
</comment>
<dbReference type="GO" id="GO:0006633">
    <property type="term" value="P:fatty acid biosynthetic process"/>
    <property type="evidence" value="ECO:0007669"/>
    <property type="project" value="UniProtKB-UniPathway"/>
</dbReference>
<dbReference type="PRINTS" id="PR01071">
    <property type="entry name" value="ACOABIOTINCC"/>
</dbReference>
<comment type="pathway">
    <text evidence="3">Lipid metabolism; fatty acid biosynthesis.</text>
</comment>
<feature type="domain" description="Lipoyl-binding" evidence="5">
    <location>
        <begin position="85"/>
        <end position="161"/>
    </location>
</feature>
<feature type="region of interest" description="Disordered" evidence="4">
    <location>
        <begin position="53"/>
        <end position="82"/>
    </location>
</feature>
<feature type="compositionally biased region" description="Low complexity" evidence="4">
    <location>
        <begin position="63"/>
        <end position="82"/>
    </location>
</feature>
<dbReference type="Pfam" id="PF00364">
    <property type="entry name" value="Biotin_lipoyl"/>
    <property type="match status" value="1"/>
</dbReference>
<dbReference type="InterPro" id="IPR011053">
    <property type="entry name" value="Single_hybrid_motif"/>
</dbReference>
<dbReference type="PROSITE" id="PS50968">
    <property type="entry name" value="BIOTINYL_LIPOYL"/>
    <property type="match status" value="1"/>
</dbReference>
<dbReference type="Gene3D" id="2.40.50.100">
    <property type="match status" value="1"/>
</dbReference>
<dbReference type="GO" id="GO:0009317">
    <property type="term" value="C:acetyl-CoA carboxylase complex"/>
    <property type="evidence" value="ECO:0007669"/>
    <property type="project" value="InterPro"/>
</dbReference>
<dbReference type="InterPro" id="IPR050709">
    <property type="entry name" value="Biotin_Carboxyl_Carrier/Decarb"/>
</dbReference>
<dbReference type="UniPathway" id="UPA00094"/>
<keyword evidence="3" id="KW-0443">Lipid metabolism</keyword>
<evidence type="ECO:0000256" key="4">
    <source>
        <dbReference type="SAM" id="MobiDB-lite"/>
    </source>
</evidence>
<dbReference type="RefSeq" id="WP_138225485.1">
    <property type="nucleotide sequence ID" value="NZ_CP040396.1"/>
</dbReference>
<sequence>MFKLSEIKELIELVDQTSIQELEIENEGTRLSIKKPGNPEVVSYQAAPQAYAVPQPFQPPSQAPSQAPATAPAEPSAAADAASSLHKIVSPMVGTFYSSPSPEAPPFVSTGDKVGVKSTVCIIEAMKLMNELEAEIKGEVVEVLVQNGQLVEFGQPLFLVKPD</sequence>
<evidence type="ECO:0000313" key="6">
    <source>
        <dbReference type="EMBL" id="QCT02465.1"/>
    </source>
</evidence>
<keyword evidence="2 3" id="KW-0092">Biotin</keyword>
<keyword evidence="3" id="KW-0444">Lipid biosynthesis</keyword>
<evidence type="ECO:0000256" key="1">
    <source>
        <dbReference type="ARBA" id="ARBA00017562"/>
    </source>
</evidence>
<dbReference type="KEGG" id="palo:E6C60_1750"/>
<evidence type="ECO:0000313" key="7">
    <source>
        <dbReference type="Proteomes" id="UP000300879"/>
    </source>
</evidence>
<proteinExistence type="predicted"/>
<dbReference type="SUPFAM" id="SSF51230">
    <property type="entry name" value="Single hybrid motif"/>
    <property type="match status" value="1"/>
</dbReference>
<accession>A0A4P8XJB5</accession>
<dbReference type="GO" id="GO:0003989">
    <property type="term" value="F:acetyl-CoA carboxylase activity"/>
    <property type="evidence" value="ECO:0007669"/>
    <property type="project" value="InterPro"/>
</dbReference>
<gene>
    <name evidence="6" type="ORF">E6C60_1750</name>
</gene>
<dbReference type="PANTHER" id="PTHR45266:SF3">
    <property type="entry name" value="OXALOACETATE DECARBOXYLASE ALPHA CHAIN"/>
    <property type="match status" value="1"/>
</dbReference>
<evidence type="ECO:0000259" key="5">
    <source>
        <dbReference type="PROSITE" id="PS50968"/>
    </source>
</evidence>